<protein>
    <submittedName>
        <fullName evidence="1">Uncharacterized protein</fullName>
    </submittedName>
</protein>
<reference evidence="1" key="1">
    <citation type="submission" date="2022-11" db="EMBL/GenBank/DDBJ databases">
        <authorList>
            <person name="Petersen C."/>
        </authorList>
    </citation>
    <scope>NUCLEOTIDE SEQUENCE</scope>
    <source>
        <strain evidence="1">IBT 34128</strain>
    </source>
</reference>
<evidence type="ECO:0000313" key="1">
    <source>
        <dbReference type="EMBL" id="KAJ5084899.1"/>
    </source>
</evidence>
<reference evidence="1" key="2">
    <citation type="journal article" date="2023" name="IMA Fungus">
        <title>Comparative genomic study of the Penicillium genus elucidates a diverse pangenome and 15 lateral gene transfer events.</title>
        <authorList>
            <person name="Petersen C."/>
            <person name="Sorensen T."/>
            <person name="Nielsen M.R."/>
            <person name="Sondergaard T.E."/>
            <person name="Sorensen J.L."/>
            <person name="Fitzpatrick D.A."/>
            <person name="Frisvad J.C."/>
            <person name="Nielsen K.L."/>
        </authorList>
    </citation>
    <scope>NUCLEOTIDE SEQUENCE</scope>
    <source>
        <strain evidence="1">IBT 34128</strain>
    </source>
</reference>
<dbReference type="EMBL" id="JAPMSZ010000011">
    <property type="protein sequence ID" value="KAJ5084899.1"/>
    <property type="molecule type" value="Genomic_DNA"/>
</dbReference>
<dbReference type="RefSeq" id="XP_056508296.1">
    <property type="nucleotide sequence ID" value="XM_056660003.1"/>
</dbReference>
<sequence length="79" mass="8623">MDVLAYPKQFSYGYLASESCAGHKMQVIFALADVFSVFKAPVPTTSNLGLYNSKVDRQAQISTIHLKQINLQVGGATSR</sequence>
<keyword evidence="2" id="KW-1185">Reference proteome</keyword>
<comment type="caution">
    <text evidence="1">The sequence shown here is derived from an EMBL/GenBank/DDBJ whole genome shotgun (WGS) entry which is preliminary data.</text>
</comment>
<name>A0A9W9JWX8_9EURO</name>
<dbReference type="Proteomes" id="UP001141434">
    <property type="component" value="Unassembled WGS sequence"/>
</dbReference>
<organism evidence="1 2">
    <name type="scientific">Penicillium alfredii</name>
    <dbReference type="NCBI Taxonomy" id="1506179"/>
    <lineage>
        <taxon>Eukaryota</taxon>
        <taxon>Fungi</taxon>
        <taxon>Dikarya</taxon>
        <taxon>Ascomycota</taxon>
        <taxon>Pezizomycotina</taxon>
        <taxon>Eurotiomycetes</taxon>
        <taxon>Eurotiomycetidae</taxon>
        <taxon>Eurotiales</taxon>
        <taxon>Aspergillaceae</taxon>
        <taxon>Penicillium</taxon>
    </lineage>
</organism>
<proteinExistence type="predicted"/>
<dbReference type="AlphaFoldDB" id="A0A9W9JWX8"/>
<dbReference type="GeneID" id="81399172"/>
<evidence type="ECO:0000313" key="2">
    <source>
        <dbReference type="Proteomes" id="UP001141434"/>
    </source>
</evidence>
<accession>A0A9W9JWX8</accession>
<gene>
    <name evidence="1" type="ORF">NUU61_009478</name>
</gene>